<dbReference type="InterPro" id="IPR020476">
    <property type="entry name" value="Nudix_hydrolase"/>
</dbReference>
<comment type="similarity">
    <text evidence="4">Belongs to the Nudix hydrolase family.</text>
</comment>
<evidence type="ECO:0000313" key="7">
    <source>
        <dbReference type="Proteomes" id="UP001082899"/>
    </source>
</evidence>
<evidence type="ECO:0000256" key="2">
    <source>
        <dbReference type="ARBA" id="ARBA00022801"/>
    </source>
</evidence>
<sequence>MNYCSNCGHHPVARLIPPGDTRERFVCRQCDTIHYENPRNVGGTVPVWGEQVLLCRRAIEPRLGFWTLPAGFMEIGETTAECASRETLEEAGARVEIEGLFSLLDVPHVHQVHFFYRARLLDLDIAAGVESLEVRLFSEADIPWDEIAFPTITQTLRFFFADRRAGRFELHTADLRQPMRTD</sequence>
<name>A0ABT3ZPZ6_9BURK</name>
<dbReference type="InterPro" id="IPR020084">
    <property type="entry name" value="NUDIX_hydrolase_CS"/>
</dbReference>
<dbReference type="PROSITE" id="PS51462">
    <property type="entry name" value="NUDIX"/>
    <property type="match status" value="1"/>
</dbReference>
<dbReference type="InterPro" id="IPR000086">
    <property type="entry name" value="NUDIX_hydrolase_dom"/>
</dbReference>
<dbReference type="CDD" id="cd04511">
    <property type="entry name" value="NUDIX_Hydrolase"/>
    <property type="match status" value="1"/>
</dbReference>
<dbReference type="InterPro" id="IPR015797">
    <property type="entry name" value="NUDIX_hydrolase-like_dom_sf"/>
</dbReference>
<dbReference type="Pfam" id="PF14803">
    <property type="entry name" value="Zn_ribbon_Nudix"/>
    <property type="match status" value="1"/>
</dbReference>
<dbReference type="InterPro" id="IPR029401">
    <property type="entry name" value="Nudix_N"/>
</dbReference>
<dbReference type="Gene3D" id="2.20.70.10">
    <property type="match status" value="1"/>
</dbReference>
<feature type="domain" description="Nudix hydrolase" evidence="5">
    <location>
        <begin position="36"/>
        <end position="160"/>
    </location>
</feature>
<keyword evidence="2 4" id="KW-0378">Hydrolase</keyword>
<dbReference type="EMBL" id="JAPMXC010000002">
    <property type="protein sequence ID" value="MCY0387995.1"/>
    <property type="molecule type" value="Genomic_DNA"/>
</dbReference>
<accession>A0ABT3ZPZ6</accession>
<dbReference type="PROSITE" id="PS00893">
    <property type="entry name" value="NUDIX_BOX"/>
    <property type="match status" value="1"/>
</dbReference>
<dbReference type="PANTHER" id="PTHR43222:SF2">
    <property type="entry name" value="NUDIX HYDROLASE 23, CHLOROPLASTIC"/>
    <property type="match status" value="1"/>
</dbReference>
<keyword evidence="3" id="KW-0460">Magnesium</keyword>
<evidence type="ECO:0000256" key="4">
    <source>
        <dbReference type="RuleBase" id="RU003476"/>
    </source>
</evidence>
<comment type="cofactor">
    <cofactor evidence="1">
        <name>Mg(2+)</name>
        <dbReference type="ChEBI" id="CHEBI:18420"/>
    </cofactor>
</comment>
<protein>
    <submittedName>
        <fullName evidence="6">NUDIX hydrolase</fullName>
    </submittedName>
</protein>
<proteinExistence type="inferred from homology"/>
<evidence type="ECO:0000259" key="5">
    <source>
        <dbReference type="PROSITE" id="PS51462"/>
    </source>
</evidence>
<comment type="caution">
    <text evidence="6">The sequence shown here is derived from an EMBL/GenBank/DDBJ whole genome shotgun (WGS) entry which is preliminary data.</text>
</comment>
<dbReference type="PANTHER" id="PTHR43222">
    <property type="entry name" value="NUDIX HYDROLASE 23"/>
    <property type="match status" value="1"/>
</dbReference>
<evidence type="ECO:0000256" key="3">
    <source>
        <dbReference type="ARBA" id="ARBA00022842"/>
    </source>
</evidence>
<dbReference type="Pfam" id="PF00293">
    <property type="entry name" value="NUDIX"/>
    <property type="match status" value="1"/>
</dbReference>
<dbReference type="SUPFAM" id="SSF55811">
    <property type="entry name" value="Nudix"/>
    <property type="match status" value="1"/>
</dbReference>
<keyword evidence="7" id="KW-1185">Reference proteome</keyword>
<reference evidence="6" key="1">
    <citation type="submission" date="2022-11" db="EMBL/GenBank/DDBJ databases">
        <title>Robbsia betulipollinis sp. nov., isolated from pollen of birch (Betula pendula).</title>
        <authorList>
            <person name="Shi H."/>
            <person name="Ambika Manirajan B."/>
            <person name="Ratering S."/>
            <person name="Geissler-Plaum R."/>
            <person name="Schnell S."/>
        </authorList>
    </citation>
    <scope>NUCLEOTIDE SEQUENCE</scope>
    <source>
        <strain evidence="6">Bb-Pol-6</strain>
    </source>
</reference>
<dbReference type="GO" id="GO:0016787">
    <property type="term" value="F:hydrolase activity"/>
    <property type="evidence" value="ECO:0007669"/>
    <property type="project" value="UniProtKB-KW"/>
</dbReference>
<gene>
    <name evidence="6" type="ORF">OVY01_12250</name>
</gene>
<dbReference type="PRINTS" id="PR00502">
    <property type="entry name" value="NUDIXFAMILY"/>
</dbReference>
<organism evidence="6 7">
    <name type="scientific">Robbsia betulipollinis</name>
    <dbReference type="NCBI Taxonomy" id="2981849"/>
    <lineage>
        <taxon>Bacteria</taxon>
        <taxon>Pseudomonadati</taxon>
        <taxon>Pseudomonadota</taxon>
        <taxon>Betaproteobacteria</taxon>
        <taxon>Burkholderiales</taxon>
        <taxon>Burkholderiaceae</taxon>
        <taxon>Robbsia</taxon>
    </lineage>
</organism>
<dbReference type="RefSeq" id="WP_267847861.1">
    <property type="nucleotide sequence ID" value="NZ_JAPMXC010000002.1"/>
</dbReference>
<dbReference type="Proteomes" id="UP001082899">
    <property type="component" value="Unassembled WGS sequence"/>
</dbReference>
<dbReference type="Gene3D" id="3.90.79.10">
    <property type="entry name" value="Nucleoside Triphosphate Pyrophosphohydrolase"/>
    <property type="match status" value="1"/>
</dbReference>
<evidence type="ECO:0000256" key="1">
    <source>
        <dbReference type="ARBA" id="ARBA00001946"/>
    </source>
</evidence>
<evidence type="ECO:0000313" key="6">
    <source>
        <dbReference type="EMBL" id="MCY0387995.1"/>
    </source>
</evidence>